<evidence type="ECO:0000256" key="1">
    <source>
        <dbReference type="ARBA" id="ARBA00004196"/>
    </source>
</evidence>
<dbReference type="RefSeq" id="WP_182219242.1">
    <property type="nucleotide sequence ID" value="NZ_JACEZS010000014.1"/>
</dbReference>
<comment type="subcellular location">
    <subcellularLocation>
        <location evidence="1">Cell envelope</location>
    </subcellularLocation>
</comment>
<keyword evidence="7" id="KW-1185">Reference proteome</keyword>
<dbReference type="PANTHER" id="PTHR46847">
    <property type="entry name" value="D-ALLOSE-BINDING PERIPLASMIC PROTEIN-RELATED"/>
    <property type="match status" value="1"/>
</dbReference>
<dbReference type="SUPFAM" id="SSF53822">
    <property type="entry name" value="Periplasmic binding protein-like I"/>
    <property type="match status" value="1"/>
</dbReference>
<dbReference type="AlphaFoldDB" id="A0A7W2EJI7"/>
<feature type="domain" description="Periplasmic binding protein" evidence="5">
    <location>
        <begin position="32"/>
        <end position="289"/>
    </location>
</feature>
<dbReference type="GO" id="GO:0030313">
    <property type="term" value="C:cell envelope"/>
    <property type="evidence" value="ECO:0007669"/>
    <property type="project" value="UniProtKB-SubCell"/>
</dbReference>
<gene>
    <name evidence="6" type="ORF">H3H36_16805</name>
</gene>
<dbReference type="PROSITE" id="PS51318">
    <property type="entry name" value="TAT"/>
    <property type="match status" value="1"/>
</dbReference>
<feature type="chain" id="PRO_5030998429" evidence="4">
    <location>
        <begin position="28"/>
        <end position="319"/>
    </location>
</feature>
<feature type="signal peptide" evidence="4">
    <location>
        <begin position="1"/>
        <end position="27"/>
    </location>
</feature>
<organism evidence="6 7">
    <name type="scientific">Rugamonas fusca</name>
    <dbReference type="NCBI Taxonomy" id="2758568"/>
    <lineage>
        <taxon>Bacteria</taxon>
        <taxon>Pseudomonadati</taxon>
        <taxon>Pseudomonadota</taxon>
        <taxon>Betaproteobacteria</taxon>
        <taxon>Burkholderiales</taxon>
        <taxon>Oxalobacteraceae</taxon>
        <taxon>Telluria group</taxon>
        <taxon>Rugamonas</taxon>
    </lineage>
</organism>
<accession>A0A7W2EJI7</accession>
<comment type="similarity">
    <text evidence="2">Belongs to the bacterial solute-binding protein 2 family.</text>
</comment>
<proteinExistence type="inferred from homology"/>
<dbReference type="EMBL" id="JACEZS010000014">
    <property type="protein sequence ID" value="MBA5607019.1"/>
    <property type="molecule type" value="Genomic_DNA"/>
</dbReference>
<evidence type="ECO:0000256" key="4">
    <source>
        <dbReference type="SAM" id="SignalP"/>
    </source>
</evidence>
<evidence type="ECO:0000256" key="2">
    <source>
        <dbReference type="ARBA" id="ARBA00007639"/>
    </source>
</evidence>
<evidence type="ECO:0000259" key="5">
    <source>
        <dbReference type="Pfam" id="PF13407"/>
    </source>
</evidence>
<reference evidence="6 7" key="1">
    <citation type="submission" date="2020-07" db="EMBL/GenBank/DDBJ databases">
        <title>Novel species isolated from subtropical streams in China.</title>
        <authorList>
            <person name="Lu H."/>
        </authorList>
    </citation>
    <scope>NUCLEOTIDE SEQUENCE [LARGE SCALE GENOMIC DNA]</scope>
    <source>
        <strain evidence="6 7">FT3S</strain>
    </source>
</reference>
<dbReference type="InterPro" id="IPR028082">
    <property type="entry name" value="Peripla_BP_I"/>
</dbReference>
<evidence type="ECO:0000313" key="7">
    <source>
        <dbReference type="Proteomes" id="UP000566711"/>
    </source>
</evidence>
<evidence type="ECO:0000313" key="6">
    <source>
        <dbReference type="EMBL" id="MBA5607019.1"/>
    </source>
</evidence>
<protein>
    <submittedName>
        <fullName evidence="6">Substrate-binding domain-containing protein</fullName>
    </submittedName>
</protein>
<comment type="caution">
    <text evidence="6">The sequence shown here is derived from an EMBL/GenBank/DDBJ whole genome shotgun (WGS) entry which is preliminary data.</text>
</comment>
<evidence type="ECO:0000256" key="3">
    <source>
        <dbReference type="ARBA" id="ARBA00022729"/>
    </source>
</evidence>
<dbReference type="Proteomes" id="UP000566711">
    <property type="component" value="Unassembled WGS sequence"/>
</dbReference>
<dbReference type="PANTHER" id="PTHR46847:SF1">
    <property type="entry name" value="D-ALLOSE-BINDING PERIPLASMIC PROTEIN-RELATED"/>
    <property type="match status" value="1"/>
</dbReference>
<dbReference type="Gene3D" id="3.40.50.2300">
    <property type="match status" value="2"/>
</dbReference>
<dbReference type="CDD" id="cd20004">
    <property type="entry name" value="PBP1_ABC_sugar_binding-like"/>
    <property type="match status" value="1"/>
</dbReference>
<sequence length="319" mass="34343">MTTRRRLLLCACALLALAALPVPYAAARELDIVFIPKARDQDFWTFMRQGVEQAVREAGDVKLTWRGPASNDDIDSQIQILGVYTRPGVDAIIIAPTDRLRLVAPVRKAAALGIRIVVVDSGLADKTPVNFISTDNVAAGRLAAERLAGQLTGPATVAVLRTVAGSASTDERAEGFLAYLRKFAPQISVVADEYGGGTRGKAYHKALAMLEQRPGVDGIFAVNESSSDGMLRALRQAGLAGRKKFVGFDTTDFLLEGVRKGEIQSLIIQNPRQMGYLGMKAAVAAVRGEHAREPVIYTQAVAVTLDNLDRPDIHDLLVP</sequence>
<name>A0A7W2EJI7_9BURK</name>
<dbReference type="InterPro" id="IPR006311">
    <property type="entry name" value="TAT_signal"/>
</dbReference>
<dbReference type="GO" id="GO:0030246">
    <property type="term" value="F:carbohydrate binding"/>
    <property type="evidence" value="ECO:0007669"/>
    <property type="project" value="UniProtKB-ARBA"/>
</dbReference>
<dbReference type="Pfam" id="PF13407">
    <property type="entry name" value="Peripla_BP_4"/>
    <property type="match status" value="1"/>
</dbReference>
<dbReference type="InterPro" id="IPR025997">
    <property type="entry name" value="SBP_2_dom"/>
</dbReference>
<keyword evidence="3 4" id="KW-0732">Signal</keyword>